<dbReference type="RefSeq" id="WP_158355998.1">
    <property type="nucleotide sequence ID" value="NZ_CP034870.1"/>
</dbReference>
<feature type="domain" description="MacB-like periplasmic core" evidence="9">
    <location>
        <begin position="27"/>
        <end position="193"/>
    </location>
</feature>
<evidence type="ECO:0000256" key="4">
    <source>
        <dbReference type="ARBA" id="ARBA00022692"/>
    </source>
</evidence>
<evidence type="ECO:0000256" key="5">
    <source>
        <dbReference type="ARBA" id="ARBA00022989"/>
    </source>
</evidence>
<evidence type="ECO:0000256" key="2">
    <source>
        <dbReference type="ARBA" id="ARBA00005236"/>
    </source>
</evidence>
<dbReference type="Pfam" id="PF12704">
    <property type="entry name" value="MacB_PCD"/>
    <property type="match status" value="1"/>
</dbReference>
<dbReference type="AlphaFoldDB" id="A0A4D6Y098"/>
<sequence length="399" mass="46389">MYKPIYLFIGLRYLWNFHLPKFKKLITILSIIAIGISTASLIIIISVINGFEDNLKKNTLSFVPHLIVTNKKKCVNTLDFPKKILYLHDFKKVSDFISRKVILRSKSDISMGEIIGIDNSNKENIKNYNIKNISNILKPKQKNAILGIELAKKLHVNIGDEIKLILLTNQKKLFFKEIFNEQTFKIIDFFSTKNEVDYYHIVINKEDCLNLLHLPKGYITGWRVWVKEPLSLNLQRMKKSIDSFILLDWKLEKGEIFKKIIFEKYIMLLVFCLILIVAILNIFIMLTVYTIEKENSIAILQSQGLTNWKIILIFVILSLSIAIIGNIFGTVMSMFLIIEKNFLKYLIRFFFDEIDVSIIIVPHQIFLINIISIFITTISTLYPAYNATKIQSAQILSHE</sequence>
<evidence type="ECO:0000256" key="7">
    <source>
        <dbReference type="SAM" id="Phobius"/>
    </source>
</evidence>
<keyword evidence="3" id="KW-1003">Cell membrane</keyword>
<keyword evidence="6 7" id="KW-0472">Membrane</keyword>
<reference evidence="10 11" key="2">
    <citation type="submission" date="2019-05" db="EMBL/GenBank/DDBJ databases">
        <title>Genome evolution of the obligate endosymbiont Buchnera aphidicola.</title>
        <authorList>
            <person name="Moran N.A."/>
        </authorList>
    </citation>
    <scope>NUCLEOTIDE SEQUENCE [LARGE SCALE GENOMIC DNA]</scope>
    <source>
        <strain evidence="10 11">Lps</strain>
    </source>
</reference>
<keyword evidence="5 7" id="KW-1133">Transmembrane helix</keyword>
<evidence type="ECO:0000256" key="6">
    <source>
        <dbReference type="ARBA" id="ARBA00023136"/>
    </source>
</evidence>
<accession>A0A4D6Y098</accession>
<dbReference type="PANTHER" id="PTHR30489">
    <property type="entry name" value="LIPOPROTEIN-RELEASING SYSTEM TRANSMEMBRANE PROTEIN LOLE"/>
    <property type="match status" value="1"/>
</dbReference>
<comment type="similarity">
    <text evidence="2">Belongs to the ABC-4 integral membrane protein family. LolC/E subfamily.</text>
</comment>
<dbReference type="GO" id="GO:0044874">
    <property type="term" value="P:lipoprotein localization to outer membrane"/>
    <property type="evidence" value="ECO:0007669"/>
    <property type="project" value="TreeGrafter"/>
</dbReference>
<reference evidence="10 11" key="1">
    <citation type="submission" date="2018-12" db="EMBL/GenBank/DDBJ databases">
        <authorList>
            <person name="Chong R.A."/>
        </authorList>
    </citation>
    <scope>NUCLEOTIDE SEQUENCE [LARGE SCALE GENOMIC DNA]</scope>
    <source>
        <strain evidence="10 11">Lps</strain>
    </source>
</reference>
<feature type="transmembrane region" description="Helical" evidence="7">
    <location>
        <begin position="265"/>
        <end position="291"/>
    </location>
</feature>
<dbReference type="Pfam" id="PF02687">
    <property type="entry name" value="FtsX"/>
    <property type="match status" value="1"/>
</dbReference>
<keyword evidence="4 7" id="KW-0812">Transmembrane</keyword>
<organism evidence="10 11">
    <name type="scientific">Buchnera aphidicola</name>
    <name type="common">Lipaphis pseudobrassicae</name>
    <dbReference type="NCBI Taxonomy" id="1258543"/>
    <lineage>
        <taxon>Bacteria</taxon>
        <taxon>Pseudomonadati</taxon>
        <taxon>Pseudomonadota</taxon>
        <taxon>Gammaproteobacteria</taxon>
        <taxon>Enterobacterales</taxon>
        <taxon>Erwiniaceae</taxon>
        <taxon>Buchnera</taxon>
    </lineage>
</organism>
<evidence type="ECO:0000313" key="11">
    <source>
        <dbReference type="Proteomes" id="UP000298564"/>
    </source>
</evidence>
<comment type="subcellular location">
    <subcellularLocation>
        <location evidence="1">Cell membrane</location>
        <topology evidence="1">Multi-pass membrane protein</topology>
    </subcellularLocation>
</comment>
<evidence type="ECO:0000256" key="1">
    <source>
        <dbReference type="ARBA" id="ARBA00004651"/>
    </source>
</evidence>
<feature type="domain" description="ABC3 transporter permease C-terminal" evidence="8">
    <location>
        <begin position="269"/>
        <end position="391"/>
    </location>
</feature>
<dbReference type="EMBL" id="CP034870">
    <property type="protein sequence ID" value="QCI22157.1"/>
    <property type="molecule type" value="Genomic_DNA"/>
</dbReference>
<proteinExistence type="inferred from homology"/>
<name>A0A4D6Y098_9GAMM</name>
<dbReference type="InterPro" id="IPR025857">
    <property type="entry name" value="MacB_PCD"/>
</dbReference>
<dbReference type="InterPro" id="IPR051447">
    <property type="entry name" value="Lipoprotein-release_system"/>
</dbReference>
<evidence type="ECO:0000259" key="8">
    <source>
        <dbReference type="Pfam" id="PF02687"/>
    </source>
</evidence>
<protein>
    <submittedName>
        <fullName evidence="10">FtsX-like permease family protein</fullName>
    </submittedName>
</protein>
<dbReference type="PANTHER" id="PTHR30489:SF0">
    <property type="entry name" value="LIPOPROTEIN-RELEASING SYSTEM TRANSMEMBRANE PROTEIN LOLE"/>
    <property type="match status" value="1"/>
</dbReference>
<dbReference type="InterPro" id="IPR003838">
    <property type="entry name" value="ABC3_permease_C"/>
</dbReference>
<evidence type="ECO:0000256" key="3">
    <source>
        <dbReference type="ARBA" id="ARBA00022475"/>
    </source>
</evidence>
<dbReference type="GO" id="GO:0098797">
    <property type="term" value="C:plasma membrane protein complex"/>
    <property type="evidence" value="ECO:0007669"/>
    <property type="project" value="TreeGrafter"/>
</dbReference>
<gene>
    <name evidence="10" type="ORF">D9V70_01505</name>
</gene>
<dbReference type="Proteomes" id="UP000298564">
    <property type="component" value="Chromosome"/>
</dbReference>
<evidence type="ECO:0000259" key="9">
    <source>
        <dbReference type="Pfam" id="PF12704"/>
    </source>
</evidence>
<dbReference type="OrthoDB" id="9808461at2"/>
<feature type="transmembrane region" description="Helical" evidence="7">
    <location>
        <begin position="25"/>
        <end position="48"/>
    </location>
</feature>
<feature type="transmembrane region" description="Helical" evidence="7">
    <location>
        <begin position="311"/>
        <end position="338"/>
    </location>
</feature>
<feature type="transmembrane region" description="Helical" evidence="7">
    <location>
        <begin position="359"/>
        <end position="382"/>
    </location>
</feature>
<evidence type="ECO:0000313" key="10">
    <source>
        <dbReference type="EMBL" id="QCI22157.1"/>
    </source>
</evidence>